<feature type="transmembrane region" description="Helical" evidence="2">
    <location>
        <begin position="1331"/>
        <end position="1350"/>
    </location>
</feature>
<feature type="transmembrane region" description="Helical" evidence="2">
    <location>
        <begin position="1154"/>
        <end position="1173"/>
    </location>
</feature>
<feature type="transmembrane region" description="Helical" evidence="2">
    <location>
        <begin position="852"/>
        <end position="873"/>
    </location>
</feature>
<feature type="transmembrane region" description="Helical" evidence="2">
    <location>
        <begin position="729"/>
        <end position="751"/>
    </location>
</feature>
<feature type="transmembrane region" description="Helical" evidence="2">
    <location>
        <begin position="1275"/>
        <end position="1296"/>
    </location>
</feature>
<feature type="transmembrane region" description="Helical" evidence="2">
    <location>
        <begin position="1078"/>
        <end position="1096"/>
    </location>
</feature>
<dbReference type="EMBL" id="BPUS01000032">
    <property type="protein sequence ID" value="GJH30170.1"/>
    <property type="molecule type" value="Genomic_DNA"/>
</dbReference>
<feature type="transmembrane region" description="Helical" evidence="2">
    <location>
        <begin position="1180"/>
        <end position="1198"/>
    </location>
</feature>
<keyword evidence="2" id="KW-0812">Transmembrane</keyword>
<feature type="transmembrane region" description="Helical" evidence="2">
    <location>
        <begin position="987"/>
        <end position="1012"/>
    </location>
</feature>
<proteinExistence type="predicted"/>
<feature type="transmembrane region" description="Helical" evidence="2">
    <location>
        <begin position="701"/>
        <end position="723"/>
    </location>
</feature>
<feature type="transmembrane region" description="Helical" evidence="2">
    <location>
        <begin position="1356"/>
        <end position="1373"/>
    </location>
</feature>
<feature type="transmembrane region" description="Helical" evidence="2">
    <location>
        <begin position="772"/>
        <end position="792"/>
    </location>
</feature>
<evidence type="ECO:0000313" key="4">
    <source>
        <dbReference type="Proteomes" id="UP001055111"/>
    </source>
</evidence>
<feature type="transmembrane region" description="Helical" evidence="2">
    <location>
        <begin position="950"/>
        <end position="975"/>
    </location>
</feature>
<evidence type="ECO:0000256" key="2">
    <source>
        <dbReference type="SAM" id="Phobius"/>
    </source>
</evidence>
<feature type="transmembrane region" description="Helical" evidence="2">
    <location>
        <begin position="670"/>
        <end position="689"/>
    </location>
</feature>
<feature type="transmembrane region" description="Helical" evidence="2">
    <location>
        <begin position="1131"/>
        <end position="1148"/>
    </location>
</feature>
<reference evidence="3" key="1">
    <citation type="submission" date="2022-09" db="EMBL/GenBank/DDBJ databases">
        <title>Isolation and characterization of 3-chlorobenzoate degrading bacteria from soils in Shizuoka.</title>
        <authorList>
            <person name="Ifat A."/>
            <person name="Ogawa N."/>
            <person name="Kimbara K."/>
            <person name="Moriuchi R."/>
            <person name="Dohra H."/>
            <person name="Shintani M."/>
        </authorList>
    </citation>
    <scope>NUCLEOTIDE SEQUENCE</scope>
    <source>
        <strain evidence="3">19CS4-2</strain>
    </source>
</reference>
<name>A0AA37IPI1_9BURK</name>
<comment type="caution">
    <text evidence="3">The sequence shown here is derived from an EMBL/GenBank/DDBJ whole genome shotgun (WGS) entry which is preliminary data.</text>
</comment>
<feature type="transmembrane region" description="Helical" evidence="2">
    <location>
        <begin position="1237"/>
        <end position="1254"/>
    </location>
</feature>
<feature type="transmembrane region" description="Helical" evidence="2">
    <location>
        <begin position="915"/>
        <end position="938"/>
    </location>
</feature>
<gene>
    <name evidence="3" type="ORF">CBA19CS42_36660</name>
</gene>
<sequence>MDGPIESSASLSERIANADAGELIRFLRASEFRIGVAEALRVADLLSLLAKSGRTPQSLEEVARWFGPILCTTPRHQAILEERLRVFFEQPPVTMPSPKQPAAIIPAQSNLLWPHWATMAAIALGLFIALIIIPGPRQNDHRLGAARTEVARGDTSFATPVPPDSVAMRLTQSAPIVVIPLLLWLLFLRSRPKQEAALERRPESGGERIELNTSGEKLRLFDSEDLVRRAGASAQAKQDATQLSSRLRRALQGMRTYRITRSNTPDVCASVRATAKAGGFPRLLFGNRARLPDYPVLVETRSGRDHLPEIAMAIGERLTKEGVPYSLYRFDTDPLLLRTDSKVPMPVSLADLASRYDKDVLILLADVDCLLDPMSGLPRTWVYELEDWRRVVVMTPLSPRRWSWRERRVAMAGIRVLHASPAGVIALGEMLRANAAGVNPLLLRPPARLGILSRDGGRAPCWHSDNAPAGDDRDAVMQAIQMDLSPRLFELLCVLALFPELRPDLTLHVAATLRGADGRSAFDEADYAALCALPWFRVGRIPQWLRCDLVGTLSPVELDRAREMYNHWLKPASKRPSGDGKTVEIVRPGKTQIVSARRDGIFLHFLKGDDLTDIELVLKRELLDSLKPEAYREELQRKRARNIALATSALLWLGVAWFDQLTGGIGFRNWRVLWNAMSVILLLGIIGGIGHSLRRPSPGRFGIAPPVALIFATLAMLGIWVGQMPNSPLLVLVALCGLMLPCLAMALAPSLSDDLMPLSAEISWDRGVTMPAFLLIGLGLGGAVWVIGYRQFPYVDPYVQPFLALYGFGIALLQGPACDVSTRTMLLHTVPGALMGYAPAILVTMIPDAGFGTASSVALLFGAIGAHAGSVYGISSVRQADIRPALGVCAAAAALGSALIVAARLVSPSGSWTDLGYFAILPLSIVLPVLTLCMPFAIQRPGRLPSFHTLVAVIGAALGALTSLVLVKLVGPLAIRTGLVEAHTMHLAVLPLALLVAFVNVPFARAAMLVGSTSWRAVVEGLRMFDSTRYSRLQGYLVIALWIVCLRFDFGAAGVLQLKWLALPIAVYLASQERRGTITVLIVGVAPLFFTTSSPLLRADPALAGCCIAAYLFVARPWCRNMVIGLPHCRFSHLLLWLLMFGVSIVVKDKSHDPSVGFTMPTLIFWTAVALGLTQVRRTVVVSALVAAPVVALVVALLREGMLPMDWFRPVVWFNTLTGGAAARAQIDFSPPAWLDFLQTSLGSVSPLTTLLAYEISRRLCNAYIPGRSKEASPLFTMLGLLMFLALSTNGTDLFVDLTIESKTSMGYHGFLLIMISAVLMLGRIATSARVLTCATALLCWFLYMVGAGIRSPAAVITSIIGSASCLFVAYAFRHWLMHEGADFGNALAQAAEREAHRLAERARNRESVLGPKGAAPSRMHG</sequence>
<feature type="transmembrane region" description="Helical" evidence="2">
    <location>
        <begin position="1308"/>
        <end position="1326"/>
    </location>
</feature>
<evidence type="ECO:0000313" key="3">
    <source>
        <dbReference type="EMBL" id="GJH30170.1"/>
    </source>
</evidence>
<keyword evidence="2" id="KW-1133">Transmembrane helix</keyword>
<feature type="transmembrane region" description="Helical" evidence="2">
    <location>
        <begin position="111"/>
        <end position="133"/>
    </location>
</feature>
<evidence type="ECO:0000256" key="1">
    <source>
        <dbReference type="SAM" id="MobiDB-lite"/>
    </source>
</evidence>
<dbReference type="Proteomes" id="UP001055111">
    <property type="component" value="Unassembled WGS sequence"/>
</dbReference>
<dbReference type="RefSeq" id="WP_238217862.1">
    <property type="nucleotide sequence ID" value="NZ_BPUS01000032.1"/>
</dbReference>
<feature type="region of interest" description="Disordered" evidence="1">
    <location>
        <begin position="1403"/>
        <end position="1422"/>
    </location>
</feature>
<organism evidence="3 4">
    <name type="scientific">Caballeronia novacaledonica</name>
    <dbReference type="NCBI Taxonomy" id="1544861"/>
    <lineage>
        <taxon>Bacteria</taxon>
        <taxon>Pseudomonadati</taxon>
        <taxon>Pseudomonadota</taxon>
        <taxon>Betaproteobacteria</taxon>
        <taxon>Burkholderiales</taxon>
        <taxon>Burkholderiaceae</taxon>
        <taxon>Caballeronia</taxon>
    </lineage>
</organism>
<feature type="transmembrane region" description="Helical" evidence="2">
    <location>
        <begin position="1033"/>
        <end position="1050"/>
    </location>
</feature>
<protein>
    <submittedName>
        <fullName evidence="3">Uncharacterized protein</fullName>
    </submittedName>
</protein>
<accession>A0AA37IPI1</accession>
<feature type="transmembrane region" description="Helical" evidence="2">
    <location>
        <begin position="825"/>
        <end position="846"/>
    </location>
</feature>
<feature type="transmembrane region" description="Helical" evidence="2">
    <location>
        <begin position="170"/>
        <end position="188"/>
    </location>
</feature>
<feature type="transmembrane region" description="Helical" evidence="2">
    <location>
        <begin position="885"/>
        <end position="903"/>
    </location>
</feature>
<keyword evidence="2" id="KW-0472">Membrane</keyword>